<dbReference type="EMBL" id="MFRA01000006">
    <property type="protein sequence ID" value="OGH92318.1"/>
    <property type="molecule type" value="Genomic_DNA"/>
</dbReference>
<dbReference type="AlphaFoldDB" id="A0A1F6P876"/>
<keyword evidence="1" id="KW-1133">Transmembrane helix</keyword>
<protein>
    <submittedName>
        <fullName evidence="2">Uncharacterized protein</fullName>
    </submittedName>
</protein>
<dbReference type="Proteomes" id="UP000176634">
    <property type="component" value="Unassembled WGS sequence"/>
</dbReference>
<dbReference type="STRING" id="1798705.A2563_05030"/>
<keyword evidence="1" id="KW-0472">Membrane</keyword>
<feature type="transmembrane region" description="Helical" evidence="1">
    <location>
        <begin position="81"/>
        <end position="101"/>
    </location>
</feature>
<evidence type="ECO:0000256" key="1">
    <source>
        <dbReference type="SAM" id="Phobius"/>
    </source>
</evidence>
<organism evidence="2 3">
    <name type="scientific">Candidatus Magasanikbacteria bacterium RIFOXYD1_FULL_40_23</name>
    <dbReference type="NCBI Taxonomy" id="1798705"/>
    <lineage>
        <taxon>Bacteria</taxon>
        <taxon>Candidatus Magasanikiibacteriota</taxon>
    </lineage>
</organism>
<comment type="caution">
    <text evidence="2">The sequence shown here is derived from an EMBL/GenBank/DDBJ whole genome shotgun (WGS) entry which is preliminary data.</text>
</comment>
<feature type="transmembrane region" description="Helical" evidence="1">
    <location>
        <begin position="47"/>
        <end position="69"/>
    </location>
</feature>
<name>A0A1F6P876_9BACT</name>
<reference evidence="2 3" key="1">
    <citation type="journal article" date="2016" name="Nat. Commun.">
        <title>Thousands of microbial genomes shed light on interconnected biogeochemical processes in an aquifer system.</title>
        <authorList>
            <person name="Anantharaman K."/>
            <person name="Brown C.T."/>
            <person name="Hug L.A."/>
            <person name="Sharon I."/>
            <person name="Castelle C.J."/>
            <person name="Probst A.J."/>
            <person name="Thomas B.C."/>
            <person name="Singh A."/>
            <person name="Wilkins M.J."/>
            <person name="Karaoz U."/>
            <person name="Brodie E.L."/>
            <person name="Williams K.H."/>
            <person name="Hubbard S.S."/>
            <person name="Banfield J.F."/>
        </authorList>
    </citation>
    <scope>NUCLEOTIDE SEQUENCE [LARGE SCALE GENOMIC DNA]</scope>
</reference>
<evidence type="ECO:0000313" key="3">
    <source>
        <dbReference type="Proteomes" id="UP000176634"/>
    </source>
</evidence>
<evidence type="ECO:0000313" key="2">
    <source>
        <dbReference type="EMBL" id="OGH92318.1"/>
    </source>
</evidence>
<feature type="transmembrane region" description="Helical" evidence="1">
    <location>
        <begin position="113"/>
        <end position="133"/>
    </location>
</feature>
<proteinExistence type="predicted"/>
<accession>A0A1F6P876</accession>
<feature type="transmembrane region" description="Helical" evidence="1">
    <location>
        <begin position="17"/>
        <end position="35"/>
    </location>
</feature>
<sequence>MDQELGQKKFFIPSKKWWFILQCGMILVLFIVGLIRGGDIIILSHRIAEALLGLAVLIIGYPWGVYFLFFPDRHNIGSVGSRFYILIALSIVYYISFFVIINYVYKYKKFARLLALALLLAMLLNFAGCVRVVDIPLIIT</sequence>
<keyword evidence="1" id="KW-0812">Transmembrane</keyword>
<gene>
    <name evidence="2" type="ORF">A2563_05030</name>
</gene>